<dbReference type="eggNOG" id="COG4552">
    <property type="taxonomic scope" value="Bacteria"/>
</dbReference>
<dbReference type="PROSITE" id="PS51186">
    <property type="entry name" value="GNAT"/>
    <property type="match status" value="1"/>
</dbReference>
<dbReference type="GO" id="GO:0030649">
    <property type="term" value="P:aminoglycoside antibiotic catabolic process"/>
    <property type="evidence" value="ECO:0007669"/>
    <property type="project" value="TreeGrafter"/>
</dbReference>
<dbReference type="Gene3D" id="3.30.1050.10">
    <property type="entry name" value="SCP2 sterol-binding domain"/>
    <property type="match status" value="1"/>
</dbReference>
<dbReference type="EMBL" id="CP003137">
    <property type="protein sequence ID" value="AEV95759.1"/>
    <property type="molecule type" value="Genomic_DNA"/>
</dbReference>
<protein>
    <submittedName>
        <fullName evidence="2">Acetyltransferase</fullName>
    </submittedName>
</protein>
<dbReference type="InterPro" id="IPR000182">
    <property type="entry name" value="GNAT_dom"/>
</dbReference>
<dbReference type="SUPFAM" id="SSF55718">
    <property type="entry name" value="SCP-like"/>
    <property type="match status" value="1"/>
</dbReference>
<dbReference type="Proteomes" id="UP000005444">
    <property type="component" value="Chromosome"/>
</dbReference>
<dbReference type="InterPro" id="IPR025559">
    <property type="entry name" value="Eis_dom"/>
</dbReference>
<feature type="domain" description="N-acetyltransferase" evidence="1">
    <location>
        <begin position="2"/>
        <end position="159"/>
    </location>
</feature>
<dbReference type="STRING" id="701521.PECL_1541"/>
<dbReference type="InterPro" id="IPR036527">
    <property type="entry name" value="SCP2_sterol-bd_dom_sf"/>
</dbReference>
<evidence type="ECO:0000313" key="2">
    <source>
        <dbReference type="EMBL" id="AEV95759.1"/>
    </source>
</evidence>
<accession>G8PAH0</accession>
<dbReference type="PANTHER" id="PTHR37817">
    <property type="entry name" value="N-ACETYLTRANSFERASE EIS"/>
    <property type="match status" value="1"/>
</dbReference>
<reference evidence="2 3" key="1">
    <citation type="journal article" date="2012" name="J. Bacteriol.">
        <title>Complete Genome Sequence of the Beer Spoilage Organism Pediococcus claussenii ATCC BAA-344T.</title>
        <authorList>
            <person name="Pittet V."/>
            <person name="Abegunde T."/>
            <person name="Marfleet T."/>
            <person name="Haakensen M."/>
            <person name="Morrow K."/>
            <person name="Jayaprakash T."/>
            <person name="Schroeder K."/>
            <person name="Trost B."/>
            <person name="Byrns S."/>
            <person name="Bergsveinson J."/>
            <person name="Kusalik A."/>
            <person name="Ziola B."/>
        </authorList>
    </citation>
    <scope>NUCLEOTIDE SEQUENCE [LARGE SCALE GENOMIC DNA]</scope>
    <source>
        <strain evidence="2 3">ATCC BAA-344</strain>
    </source>
</reference>
<evidence type="ECO:0000259" key="1">
    <source>
        <dbReference type="PROSITE" id="PS51186"/>
    </source>
</evidence>
<dbReference type="Pfam" id="PF13530">
    <property type="entry name" value="SCP2_2"/>
    <property type="match status" value="1"/>
</dbReference>
<gene>
    <name evidence="2" type="ordered locus">PECL_1541</name>
</gene>
<dbReference type="SUPFAM" id="SSF55729">
    <property type="entry name" value="Acyl-CoA N-acyltransferases (Nat)"/>
    <property type="match status" value="1"/>
</dbReference>
<dbReference type="Gene3D" id="3.40.630.30">
    <property type="match status" value="2"/>
</dbReference>
<dbReference type="PANTHER" id="PTHR37817:SF1">
    <property type="entry name" value="N-ACETYLTRANSFERASE EIS"/>
    <property type="match status" value="1"/>
</dbReference>
<dbReference type="KEGG" id="pce:PECL_1541"/>
<dbReference type="PATRIC" id="fig|701521.8.peg.1443"/>
<dbReference type="InterPro" id="IPR051554">
    <property type="entry name" value="Acetyltransferase_Eis"/>
</dbReference>
<name>G8PAH0_PEDCP</name>
<dbReference type="HOGENOM" id="CLU_050659_1_1_9"/>
<dbReference type="RefSeq" id="WP_014215953.1">
    <property type="nucleotide sequence ID" value="NC_016605.1"/>
</dbReference>
<sequence>MWEVDRLTKADLSDFYQLYLYAFTNKDSKERRQFFDDRFNHSLAYGIRQDNSLGSGMLSIPMKINFHGVKYKMNGICDVMSYPEFGGRGAITALMKSAFEDMLQEGVSLSYLAPFSYDFYRRFGYEEVFDRAEYQVKNTDLPRIRVESNDGVIKRLPLKDAIKQIKEVYDENIQTRNAGLVREDWWWNYLTLKHPDWMVGVYLENESAASYVIYEGSNETFHIQELMYTNHASYQSIMSFICQHESMYFNFEYKSGDPNGYPDILNNPEAIDVRIKPYMMARIIDLKKFVNDYPFVQKVHSIRIAIQDDMITQNNGIWRLRVSSNGTNFEKLSNNYQNMADIKMNIQTATKVLMGYRSAMRQSRLGQINGSFEAINELDRALRKEVPMLWDYF</sequence>
<dbReference type="InterPro" id="IPR016181">
    <property type="entry name" value="Acyl_CoA_acyltransferase"/>
</dbReference>
<organism evidence="2 3">
    <name type="scientific">Pediococcus claussenii (strain ATCC BAA-344 / DSM 14800 / JCM 18046 / KCTC 3811 / LMG 21948 / P06)</name>
    <dbReference type="NCBI Taxonomy" id="701521"/>
    <lineage>
        <taxon>Bacteria</taxon>
        <taxon>Bacillati</taxon>
        <taxon>Bacillota</taxon>
        <taxon>Bacilli</taxon>
        <taxon>Lactobacillales</taxon>
        <taxon>Lactobacillaceae</taxon>
        <taxon>Pediococcus</taxon>
    </lineage>
</organism>
<keyword evidence="3" id="KW-1185">Reference proteome</keyword>
<dbReference type="Pfam" id="PF13527">
    <property type="entry name" value="Acetyltransf_9"/>
    <property type="match status" value="1"/>
</dbReference>
<dbReference type="InterPro" id="IPR041380">
    <property type="entry name" value="Acetyltransf_17"/>
</dbReference>
<evidence type="ECO:0000313" key="3">
    <source>
        <dbReference type="Proteomes" id="UP000005444"/>
    </source>
</evidence>
<dbReference type="AlphaFoldDB" id="G8PAH0"/>
<proteinExistence type="predicted"/>
<dbReference type="GO" id="GO:0034069">
    <property type="term" value="F:aminoglycoside N-acetyltransferase activity"/>
    <property type="evidence" value="ECO:0007669"/>
    <property type="project" value="TreeGrafter"/>
</dbReference>
<dbReference type="Pfam" id="PF17668">
    <property type="entry name" value="Acetyltransf_17"/>
    <property type="match status" value="1"/>
</dbReference>